<feature type="region of interest" description="Disordered" evidence="1">
    <location>
        <begin position="40"/>
        <end position="108"/>
    </location>
</feature>
<gene>
    <name evidence="2" type="ORF">IEO21_08152</name>
</gene>
<evidence type="ECO:0000256" key="1">
    <source>
        <dbReference type="SAM" id="MobiDB-lite"/>
    </source>
</evidence>
<proteinExistence type="predicted"/>
<name>A0A8H7NWQ9_9APHY</name>
<dbReference type="Proteomes" id="UP000639403">
    <property type="component" value="Unassembled WGS sequence"/>
</dbReference>
<accession>A0A8H7NWQ9</accession>
<feature type="compositionally biased region" description="Basic residues" evidence="1">
    <location>
        <begin position="83"/>
        <end position="93"/>
    </location>
</feature>
<comment type="caution">
    <text evidence="2">The sequence shown here is derived from an EMBL/GenBank/DDBJ whole genome shotgun (WGS) entry which is preliminary data.</text>
</comment>
<sequence>MSLAAHDQYTGVRHINTWGCRRLRPNTVGQARRDKMAYGAAQGWPHDSSRRQEPPRNAPTNVRPVGQAQNRNASNAHVPGVHARPRMGRRKPTLTKDGLPRVRSRKPPKILRRIRVSGCGRHATLPPMTTPLPKWGVFLGMPVANVLQIRVGTLESVTLMRCMSRRHPGPMLCRYTSHPRHLRHIGTAWTHGLRREPTPACSDRMPQSVRHEIV</sequence>
<evidence type="ECO:0000313" key="3">
    <source>
        <dbReference type="Proteomes" id="UP000639403"/>
    </source>
</evidence>
<organism evidence="2 3">
    <name type="scientific">Rhodonia placenta</name>
    <dbReference type="NCBI Taxonomy" id="104341"/>
    <lineage>
        <taxon>Eukaryota</taxon>
        <taxon>Fungi</taxon>
        <taxon>Dikarya</taxon>
        <taxon>Basidiomycota</taxon>
        <taxon>Agaricomycotina</taxon>
        <taxon>Agaricomycetes</taxon>
        <taxon>Polyporales</taxon>
        <taxon>Adustoporiaceae</taxon>
        <taxon>Rhodonia</taxon>
    </lineage>
</organism>
<evidence type="ECO:0000313" key="2">
    <source>
        <dbReference type="EMBL" id="KAF9807569.1"/>
    </source>
</evidence>
<reference evidence="2" key="1">
    <citation type="submission" date="2020-11" db="EMBL/GenBank/DDBJ databases">
        <authorList>
            <person name="Koelle M."/>
            <person name="Horta M.A.C."/>
            <person name="Nowrousian M."/>
            <person name="Ohm R.A."/>
            <person name="Benz P."/>
            <person name="Pilgard A."/>
        </authorList>
    </citation>
    <scope>NUCLEOTIDE SEQUENCE</scope>
    <source>
        <strain evidence="2">FPRL280</strain>
    </source>
</reference>
<dbReference type="AlphaFoldDB" id="A0A8H7NWQ9"/>
<dbReference type="EMBL" id="JADOXO010000269">
    <property type="protein sequence ID" value="KAF9807569.1"/>
    <property type="molecule type" value="Genomic_DNA"/>
</dbReference>
<protein>
    <submittedName>
        <fullName evidence="2">Uncharacterized protein</fullName>
    </submittedName>
</protein>
<reference evidence="2" key="2">
    <citation type="journal article" name="Front. Microbiol.">
        <title>Degradative Capacity of Two Strains of Rhodonia placenta: From Phenotype to Genotype.</title>
        <authorList>
            <person name="Kolle M."/>
            <person name="Horta M.A.C."/>
            <person name="Nowrousian M."/>
            <person name="Ohm R.A."/>
            <person name="Benz J.P."/>
            <person name="Pilgard A."/>
        </authorList>
    </citation>
    <scope>NUCLEOTIDE SEQUENCE</scope>
    <source>
        <strain evidence="2">FPRL280</strain>
    </source>
</reference>